<protein>
    <submittedName>
        <fullName evidence="1">Uncharacterized protein</fullName>
    </submittedName>
</protein>
<reference evidence="1 2" key="1">
    <citation type="submission" date="2018-06" db="EMBL/GenBank/DDBJ databases">
        <title>Genomic Encyclopedia of Type Strains, Phase IV (KMG-IV): sequencing the most valuable type-strain genomes for metagenomic binning, comparative biology and taxonomic classification.</title>
        <authorList>
            <person name="Goeker M."/>
        </authorList>
    </citation>
    <scope>NUCLEOTIDE SEQUENCE [LARGE SCALE GENOMIC DNA]</scope>
    <source>
        <strain evidence="1 2">DSM 44599</strain>
    </source>
</reference>
<evidence type="ECO:0000313" key="2">
    <source>
        <dbReference type="Proteomes" id="UP000252586"/>
    </source>
</evidence>
<comment type="caution">
    <text evidence="1">The sequence shown here is derived from an EMBL/GenBank/DDBJ whole genome shotgun (WGS) entry which is preliminary data.</text>
</comment>
<dbReference type="OrthoDB" id="4557232at2"/>
<dbReference type="STRING" id="1210090.GCA_001613185_01329"/>
<sequence length="106" mass="11175">MAKASVHIVSVPGFFGDARCFRFDPPRVLDGVEREFVTVVVSPAIGMHGPSVSVYPGREDGGCATRQLVRQTGSFTPAAPVDVEGCYALALMMLGVTELETSEAAS</sequence>
<dbReference type="AlphaFoldDB" id="A0A366DAC9"/>
<name>A0A366DAC9_9NOCA</name>
<organism evidence="1 2">
    <name type="scientific">Nocardia puris</name>
    <dbReference type="NCBI Taxonomy" id="208602"/>
    <lineage>
        <taxon>Bacteria</taxon>
        <taxon>Bacillati</taxon>
        <taxon>Actinomycetota</taxon>
        <taxon>Actinomycetes</taxon>
        <taxon>Mycobacteriales</taxon>
        <taxon>Nocardiaceae</taxon>
        <taxon>Nocardia</taxon>
    </lineage>
</organism>
<dbReference type="Proteomes" id="UP000252586">
    <property type="component" value="Unassembled WGS sequence"/>
</dbReference>
<evidence type="ECO:0000313" key="1">
    <source>
        <dbReference type="EMBL" id="RBO87012.1"/>
    </source>
</evidence>
<dbReference type="RefSeq" id="WP_067504930.1">
    <property type="nucleotide sequence ID" value="NZ_QNRE01000012.1"/>
</dbReference>
<gene>
    <name evidence="1" type="ORF">DFR74_112189</name>
</gene>
<accession>A0A366DAC9</accession>
<dbReference type="EMBL" id="QNRE01000012">
    <property type="protein sequence ID" value="RBO87012.1"/>
    <property type="molecule type" value="Genomic_DNA"/>
</dbReference>
<proteinExistence type="predicted"/>
<keyword evidence="2" id="KW-1185">Reference proteome</keyword>